<sequence length="248" mass="27418">MVQTHRQWVTNLGAWIIESSYVVITVTTGLQSSSKSTSSSTSSSSHSPFSPRLKTMEEVWKDINLSSLQDHSTTHSRDHHQAGNFGGTILQDFLARPFANEHSPPAAAAAAAYPVPATTMLNLNSVPELHFFDNCLRQNSILHPPTSIHPVVPFEALAPVNASGKKRAVPETENNSAGDRRNQRMIKNRESAARSRVAYTNELEMEVAHLVEENARLKKQQQQLRLAAADQVPKRTLCIGRQPPHFEG</sequence>
<feature type="compositionally biased region" description="Low complexity" evidence="5">
    <location>
        <begin position="32"/>
        <end position="47"/>
    </location>
</feature>
<dbReference type="EMBL" id="JACEIK010002706">
    <property type="protein sequence ID" value="MCD9638474.1"/>
    <property type="molecule type" value="Genomic_DNA"/>
</dbReference>
<dbReference type="Pfam" id="PF00170">
    <property type="entry name" value="bZIP_1"/>
    <property type="match status" value="1"/>
</dbReference>
<evidence type="ECO:0000256" key="5">
    <source>
        <dbReference type="SAM" id="MobiDB-lite"/>
    </source>
</evidence>
<reference evidence="7 8" key="1">
    <citation type="journal article" date="2021" name="BMC Genomics">
        <title>Datura genome reveals duplications of psychoactive alkaloid biosynthetic genes and high mutation rate following tissue culture.</title>
        <authorList>
            <person name="Rajewski A."/>
            <person name="Carter-House D."/>
            <person name="Stajich J."/>
            <person name="Litt A."/>
        </authorList>
    </citation>
    <scope>NUCLEOTIDE SEQUENCE [LARGE SCALE GENOMIC DNA]</scope>
    <source>
        <strain evidence="7">AR-01</strain>
    </source>
</reference>
<protein>
    <recommendedName>
        <fullName evidence="6">BZIP domain-containing protein</fullName>
    </recommendedName>
</protein>
<name>A0ABS8UV64_DATST</name>
<dbReference type="Gene3D" id="1.20.5.170">
    <property type="match status" value="1"/>
</dbReference>
<keyword evidence="3" id="KW-0539">Nucleus</keyword>
<dbReference type="CDD" id="cd14707">
    <property type="entry name" value="bZIP_plant_BZIP46"/>
    <property type="match status" value="1"/>
</dbReference>
<feature type="compositionally biased region" description="Basic and acidic residues" evidence="5">
    <location>
        <begin position="178"/>
        <end position="193"/>
    </location>
</feature>
<dbReference type="InterPro" id="IPR046347">
    <property type="entry name" value="bZIP_sf"/>
</dbReference>
<accession>A0ABS8UV64</accession>
<dbReference type="InterPro" id="IPR043452">
    <property type="entry name" value="BZIP46-like"/>
</dbReference>
<evidence type="ECO:0000313" key="8">
    <source>
        <dbReference type="Proteomes" id="UP000823775"/>
    </source>
</evidence>
<proteinExistence type="predicted"/>
<evidence type="ECO:0000256" key="4">
    <source>
        <dbReference type="SAM" id="Coils"/>
    </source>
</evidence>
<dbReference type="PANTHER" id="PTHR22952:SF490">
    <property type="entry name" value="FD3"/>
    <property type="match status" value="1"/>
</dbReference>
<keyword evidence="4" id="KW-0175">Coiled coil</keyword>
<evidence type="ECO:0000256" key="1">
    <source>
        <dbReference type="ARBA" id="ARBA00004123"/>
    </source>
</evidence>
<comment type="subcellular location">
    <subcellularLocation>
        <location evidence="1">Nucleus</location>
    </subcellularLocation>
</comment>
<keyword evidence="2" id="KW-0238">DNA-binding</keyword>
<evidence type="ECO:0000256" key="2">
    <source>
        <dbReference type="ARBA" id="ARBA00023125"/>
    </source>
</evidence>
<feature type="domain" description="BZIP" evidence="6">
    <location>
        <begin position="176"/>
        <end position="237"/>
    </location>
</feature>
<organism evidence="7 8">
    <name type="scientific">Datura stramonium</name>
    <name type="common">Jimsonweed</name>
    <name type="synonym">Common thornapple</name>
    <dbReference type="NCBI Taxonomy" id="4076"/>
    <lineage>
        <taxon>Eukaryota</taxon>
        <taxon>Viridiplantae</taxon>
        <taxon>Streptophyta</taxon>
        <taxon>Embryophyta</taxon>
        <taxon>Tracheophyta</taxon>
        <taxon>Spermatophyta</taxon>
        <taxon>Magnoliopsida</taxon>
        <taxon>eudicotyledons</taxon>
        <taxon>Gunneridae</taxon>
        <taxon>Pentapetalae</taxon>
        <taxon>asterids</taxon>
        <taxon>lamiids</taxon>
        <taxon>Solanales</taxon>
        <taxon>Solanaceae</taxon>
        <taxon>Solanoideae</taxon>
        <taxon>Datureae</taxon>
        <taxon>Datura</taxon>
    </lineage>
</organism>
<dbReference type="Proteomes" id="UP000823775">
    <property type="component" value="Unassembled WGS sequence"/>
</dbReference>
<comment type="caution">
    <text evidence="7">The sequence shown here is derived from an EMBL/GenBank/DDBJ whole genome shotgun (WGS) entry which is preliminary data.</text>
</comment>
<dbReference type="SUPFAM" id="SSF57959">
    <property type="entry name" value="Leucine zipper domain"/>
    <property type="match status" value="1"/>
</dbReference>
<feature type="region of interest" description="Disordered" evidence="5">
    <location>
        <begin position="163"/>
        <end position="193"/>
    </location>
</feature>
<feature type="region of interest" description="Disordered" evidence="5">
    <location>
        <begin position="32"/>
        <end position="52"/>
    </location>
</feature>
<evidence type="ECO:0000313" key="7">
    <source>
        <dbReference type="EMBL" id="MCD9638474.1"/>
    </source>
</evidence>
<dbReference type="SMART" id="SM00338">
    <property type="entry name" value="BRLZ"/>
    <property type="match status" value="1"/>
</dbReference>
<dbReference type="InterPro" id="IPR004827">
    <property type="entry name" value="bZIP"/>
</dbReference>
<evidence type="ECO:0000256" key="3">
    <source>
        <dbReference type="ARBA" id="ARBA00023242"/>
    </source>
</evidence>
<keyword evidence="8" id="KW-1185">Reference proteome</keyword>
<feature type="coiled-coil region" evidence="4">
    <location>
        <begin position="200"/>
        <end position="230"/>
    </location>
</feature>
<evidence type="ECO:0000259" key="6">
    <source>
        <dbReference type="SMART" id="SM00338"/>
    </source>
</evidence>
<dbReference type="PANTHER" id="PTHR22952">
    <property type="entry name" value="CAMP-RESPONSE ELEMENT BINDING PROTEIN-RELATED"/>
    <property type="match status" value="1"/>
</dbReference>
<gene>
    <name evidence="7" type="ORF">HAX54_022473</name>
</gene>